<dbReference type="PANTHER" id="PTHR43386">
    <property type="entry name" value="OLIGOPEPTIDE TRANSPORT SYSTEM PERMEASE PROTEIN APPC"/>
    <property type="match status" value="1"/>
</dbReference>
<dbReference type="Pfam" id="PF00528">
    <property type="entry name" value="BPD_transp_1"/>
    <property type="match status" value="1"/>
</dbReference>
<keyword evidence="3" id="KW-1003">Cell membrane</keyword>
<reference evidence="9" key="1">
    <citation type="submission" date="2018-05" db="EMBL/GenBank/DDBJ databases">
        <authorList>
            <person name="Lanie J.A."/>
            <person name="Ng W.-L."/>
            <person name="Kazmierczak K.M."/>
            <person name="Andrzejewski T.M."/>
            <person name="Davidsen T.M."/>
            <person name="Wayne K.J."/>
            <person name="Tettelin H."/>
            <person name="Glass J.I."/>
            <person name="Rusch D."/>
            <person name="Podicherti R."/>
            <person name="Tsui H.-C.T."/>
            <person name="Winkler M.E."/>
        </authorList>
    </citation>
    <scope>NUCLEOTIDE SEQUENCE</scope>
</reference>
<keyword evidence="6 7" id="KW-0472">Membrane</keyword>
<evidence type="ECO:0000256" key="3">
    <source>
        <dbReference type="ARBA" id="ARBA00022475"/>
    </source>
</evidence>
<dbReference type="CDD" id="cd06261">
    <property type="entry name" value="TM_PBP2"/>
    <property type="match status" value="1"/>
</dbReference>
<evidence type="ECO:0000256" key="6">
    <source>
        <dbReference type="ARBA" id="ARBA00023136"/>
    </source>
</evidence>
<organism evidence="9">
    <name type="scientific">marine metagenome</name>
    <dbReference type="NCBI Taxonomy" id="408172"/>
    <lineage>
        <taxon>unclassified sequences</taxon>
        <taxon>metagenomes</taxon>
        <taxon>ecological metagenomes</taxon>
    </lineage>
</organism>
<dbReference type="PROSITE" id="PS50928">
    <property type="entry name" value="ABC_TM1"/>
    <property type="match status" value="1"/>
</dbReference>
<evidence type="ECO:0000256" key="7">
    <source>
        <dbReference type="SAM" id="Phobius"/>
    </source>
</evidence>
<dbReference type="GO" id="GO:0005886">
    <property type="term" value="C:plasma membrane"/>
    <property type="evidence" value="ECO:0007669"/>
    <property type="project" value="UniProtKB-SubCell"/>
</dbReference>
<evidence type="ECO:0000259" key="8">
    <source>
        <dbReference type="PROSITE" id="PS50928"/>
    </source>
</evidence>
<protein>
    <recommendedName>
        <fullName evidence="8">ABC transmembrane type-1 domain-containing protein</fullName>
    </recommendedName>
</protein>
<keyword evidence="5 7" id="KW-1133">Transmembrane helix</keyword>
<feature type="domain" description="ABC transmembrane type-1" evidence="8">
    <location>
        <begin position="51"/>
        <end position="241"/>
    </location>
</feature>
<dbReference type="AlphaFoldDB" id="A0A381RJ69"/>
<dbReference type="EMBL" id="UINC01002011">
    <property type="protein sequence ID" value="SUZ91860.1"/>
    <property type="molecule type" value="Genomic_DNA"/>
</dbReference>
<feature type="transmembrane region" description="Helical" evidence="7">
    <location>
        <begin position="168"/>
        <end position="198"/>
    </location>
</feature>
<dbReference type="InterPro" id="IPR050366">
    <property type="entry name" value="BP-dependent_transpt_permease"/>
</dbReference>
<dbReference type="InterPro" id="IPR035906">
    <property type="entry name" value="MetI-like_sf"/>
</dbReference>
<accession>A0A381RJ69</accession>
<dbReference type="GO" id="GO:0055085">
    <property type="term" value="P:transmembrane transport"/>
    <property type="evidence" value="ECO:0007669"/>
    <property type="project" value="InterPro"/>
</dbReference>
<dbReference type="Gene3D" id="1.10.3720.10">
    <property type="entry name" value="MetI-like"/>
    <property type="match status" value="1"/>
</dbReference>
<dbReference type="PANTHER" id="PTHR43386:SF1">
    <property type="entry name" value="D,D-DIPEPTIDE TRANSPORT SYSTEM PERMEASE PROTEIN DDPC-RELATED"/>
    <property type="match status" value="1"/>
</dbReference>
<feature type="transmembrane region" description="Helical" evidence="7">
    <location>
        <begin position="114"/>
        <end position="133"/>
    </location>
</feature>
<feature type="transmembrane region" description="Helical" evidence="7">
    <location>
        <begin position="53"/>
        <end position="79"/>
    </location>
</feature>
<evidence type="ECO:0000256" key="5">
    <source>
        <dbReference type="ARBA" id="ARBA00022989"/>
    </source>
</evidence>
<feature type="transmembrane region" description="Helical" evidence="7">
    <location>
        <begin position="86"/>
        <end position="108"/>
    </location>
</feature>
<evidence type="ECO:0000313" key="9">
    <source>
        <dbReference type="EMBL" id="SUZ91860.1"/>
    </source>
</evidence>
<sequence>MSVAAFAAPWLPITDPEEIGVGGRLEGPSWDNWFGTDTNGRDMFARTIWGARISMVVGFVSIVAGFLIGGTIGVVGGYLRGRTDRILGFGIFVMFCFPAFVLALLIIAVLGQSLWIVAGVLSVLSIPTVSRLTRAITMLFAEREFVAAARLLGATNRRVMVREILPNVLIPMAALLLLGLGITIVAEGGLAYLGLSVVDGFSWGKMIQLGAAPRTLRAGPWVAFFPIGAMFLTVLSLNWAGDRLRQHFDIRELGIGAR</sequence>
<proteinExistence type="predicted"/>
<name>A0A381RJ69_9ZZZZ</name>
<comment type="subcellular location">
    <subcellularLocation>
        <location evidence="1">Cell membrane</location>
        <topology evidence="1">Multi-pass membrane protein</topology>
    </subcellularLocation>
</comment>
<dbReference type="InterPro" id="IPR000515">
    <property type="entry name" value="MetI-like"/>
</dbReference>
<keyword evidence="2" id="KW-0813">Transport</keyword>
<dbReference type="SUPFAM" id="SSF161098">
    <property type="entry name" value="MetI-like"/>
    <property type="match status" value="1"/>
</dbReference>
<feature type="transmembrane region" description="Helical" evidence="7">
    <location>
        <begin position="218"/>
        <end position="241"/>
    </location>
</feature>
<evidence type="ECO:0000256" key="4">
    <source>
        <dbReference type="ARBA" id="ARBA00022692"/>
    </source>
</evidence>
<evidence type="ECO:0000256" key="1">
    <source>
        <dbReference type="ARBA" id="ARBA00004651"/>
    </source>
</evidence>
<keyword evidence="4 7" id="KW-0812">Transmembrane</keyword>
<evidence type="ECO:0000256" key="2">
    <source>
        <dbReference type="ARBA" id="ARBA00022448"/>
    </source>
</evidence>
<gene>
    <name evidence="9" type="ORF">METZ01_LOCUS44714</name>
</gene>